<evidence type="ECO:0000256" key="1">
    <source>
        <dbReference type="ARBA" id="ARBA00001974"/>
    </source>
</evidence>
<dbReference type="GO" id="GO:0003955">
    <property type="term" value="F:NAD(P)H dehydrogenase (quinone) activity"/>
    <property type="evidence" value="ECO:0007669"/>
    <property type="project" value="TreeGrafter"/>
</dbReference>
<dbReference type="PRINTS" id="PR00368">
    <property type="entry name" value="FADPNR"/>
</dbReference>
<evidence type="ECO:0000259" key="6">
    <source>
        <dbReference type="Pfam" id="PF07992"/>
    </source>
</evidence>
<dbReference type="PANTHER" id="PTHR42913">
    <property type="entry name" value="APOPTOSIS-INDUCING FACTOR 1"/>
    <property type="match status" value="1"/>
</dbReference>
<dbReference type="GO" id="GO:0019646">
    <property type="term" value="P:aerobic electron transport chain"/>
    <property type="evidence" value="ECO:0007669"/>
    <property type="project" value="TreeGrafter"/>
</dbReference>
<dbReference type="Gene3D" id="3.50.50.100">
    <property type="match status" value="1"/>
</dbReference>
<dbReference type="InterPro" id="IPR051169">
    <property type="entry name" value="NADH-Q_oxidoreductase"/>
</dbReference>
<dbReference type="Proteomes" id="UP000027980">
    <property type="component" value="Chromosome"/>
</dbReference>
<evidence type="ECO:0000313" key="8">
    <source>
        <dbReference type="Proteomes" id="UP000027980"/>
    </source>
</evidence>
<name>A0A075LQ33_9BACI</name>
<reference evidence="7 8" key="1">
    <citation type="submission" date="2014-07" db="EMBL/GenBank/DDBJ databases">
        <title>Complete genome sequence of a moderately halophilic bacterium Terribacillus aidingensis MP602, isolated from Cryptomeria fortunei in Tianmu mountain in China.</title>
        <authorList>
            <person name="Wang Y."/>
            <person name="Lu P."/>
            <person name="Zhang L."/>
        </authorList>
    </citation>
    <scope>NUCLEOTIDE SEQUENCE [LARGE SCALE GENOMIC DNA]</scope>
    <source>
        <strain evidence="7 8">MP602</strain>
    </source>
</reference>
<keyword evidence="3" id="KW-0285">Flavoprotein</keyword>
<evidence type="ECO:0000256" key="2">
    <source>
        <dbReference type="ARBA" id="ARBA00005272"/>
    </source>
</evidence>
<accession>A0A075LQ33</accession>
<dbReference type="HOGENOM" id="CLU_021377_7_2_9"/>
<protein>
    <submittedName>
        <fullName evidence="7">NADH dehydrogenase</fullName>
    </submittedName>
</protein>
<evidence type="ECO:0000256" key="5">
    <source>
        <dbReference type="ARBA" id="ARBA00023002"/>
    </source>
</evidence>
<sequence>MSKPKIVIAGAGYGGLITTVKLQKLIGADEASITLVNKHDYHYQTTWLHENAAGTRHHDQTRIAIKDVIDAKKVNFVQDTVTKIKPDEKKLVMQNGEISYDYLVVGLGFEPANFGIEGLLDHAYMIRSINSSRLIREHIEHNFAVYNNESEKKEERLNIVIGGGGFTGIEFAGELAERVPELCKEYDIDRDKVRVIVVEAGASVMMGFDPQLVEYALNSLESRGIEFQTNAFLKEVTANSIVYEKAGERHTVKTNTTVWAAGVKGNSILEESGFEVNRGKVMVTEDLRDPNHDDIFIVGDCAAIINDETGKPYPPTAQIATQMGYNCAHNLKALIRKESNTQKFVPDIKGTLASLGGGDAMGMVMGKKLFGKPADVMKKASDNRYLYQLGGVGLVLKKGKFNIFS</sequence>
<dbReference type="Pfam" id="PF07992">
    <property type="entry name" value="Pyr_redox_2"/>
    <property type="match status" value="1"/>
</dbReference>
<dbReference type="InterPro" id="IPR023753">
    <property type="entry name" value="FAD/NAD-binding_dom"/>
</dbReference>
<evidence type="ECO:0000256" key="3">
    <source>
        <dbReference type="ARBA" id="ARBA00022630"/>
    </source>
</evidence>
<dbReference type="GeneID" id="34222955"/>
<keyword evidence="5" id="KW-0560">Oxidoreductase</keyword>
<feature type="domain" description="FAD/NAD(P)-binding" evidence="6">
    <location>
        <begin position="5"/>
        <end position="324"/>
    </location>
</feature>
<gene>
    <name evidence="7" type="ORF">GZ22_17405</name>
</gene>
<comment type="cofactor">
    <cofactor evidence="1">
        <name>FAD</name>
        <dbReference type="ChEBI" id="CHEBI:57692"/>
    </cofactor>
</comment>
<dbReference type="OrthoDB" id="9781621at2"/>
<comment type="similarity">
    <text evidence="2">Belongs to the NADH dehydrogenase family.</text>
</comment>
<dbReference type="PANTHER" id="PTHR42913:SF3">
    <property type="entry name" value="64 KDA MITOCHONDRIAL NADH DEHYDROGENASE (EUROFUNG)"/>
    <property type="match status" value="1"/>
</dbReference>
<dbReference type="EMBL" id="CP008876">
    <property type="protein sequence ID" value="AIF68231.1"/>
    <property type="molecule type" value="Genomic_DNA"/>
</dbReference>
<dbReference type="SUPFAM" id="SSF51905">
    <property type="entry name" value="FAD/NAD(P)-binding domain"/>
    <property type="match status" value="2"/>
</dbReference>
<organism evidence="7 8">
    <name type="scientific">Terribacillus saccharophilus</name>
    <dbReference type="NCBI Taxonomy" id="361277"/>
    <lineage>
        <taxon>Bacteria</taxon>
        <taxon>Bacillati</taxon>
        <taxon>Bacillota</taxon>
        <taxon>Bacilli</taxon>
        <taxon>Bacillales</taxon>
        <taxon>Bacillaceae</taxon>
        <taxon>Terribacillus</taxon>
    </lineage>
</organism>
<evidence type="ECO:0000313" key="7">
    <source>
        <dbReference type="EMBL" id="AIF68231.1"/>
    </source>
</evidence>
<proteinExistence type="inferred from homology"/>
<keyword evidence="4" id="KW-0274">FAD</keyword>
<dbReference type="AlphaFoldDB" id="A0A075LQ33"/>
<dbReference type="PRINTS" id="PR00411">
    <property type="entry name" value="PNDRDTASEI"/>
</dbReference>
<evidence type="ECO:0000256" key="4">
    <source>
        <dbReference type="ARBA" id="ARBA00022827"/>
    </source>
</evidence>
<dbReference type="InterPro" id="IPR036188">
    <property type="entry name" value="FAD/NAD-bd_sf"/>
</dbReference>
<dbReference type="KEGG" id="tap:GZ22_17405"/>
<dbReference type="RefSeq" id="WP_038564976.1">
    <property type="nucleotide sequence ID" value="NZ_CP008876.1"/>
</dbReference>